<dbReference type="InterPro" id="IPR009057">
    <property type="entry name" value="Homeodomain-like_sf"/>
</dbReference>
<accession>A0ABP8YZS4</accession>
<keyword evidence="6" id="KW-1185">Reference proteome</keyword>
<evidence type="ECO:0000259" key="4">
    <source>
        <dbReference type="PROSITE" id="PS01124"/>
    </source>
</evidence>
<keyword evidence="2" id="KW-0238">DNA-binding</keyword>
<evidence type="ECO:0000313" key="6">
    <source>
        <dbReference type="Proteomes" id="UP001500822"/>
    </source>
</evidence>
<evidence type="ECO:0000313" key="5">
    <source>
        <dbReference type="EMBL" id="GAA4742423.1"/>
    </source>
</evidence>
<dbReference type="PROSITE" id="PS01124">
    <property type="entry name" value="HTH_ARAC_FAMILY_2"/>
    <property type="match status" value="1"/>
</dbReference>
<keyword evidence="3" id="KW-0804">Transcription</keyword>
<dbReference type="SUPFAM" id="SSF46689">
    <property type="entry name" value="Homeodomain-like"/>
    <property type="match status" value="1"/>
</dbReference>
<protein>
    <recommendedName>
        <fullName evidence="4">HTH araC/xylS-type domain-containing protein</fullName>
    </recommendedName>
</protein>
<dbReference type="RefSeq" id="WP_246993505.1">
    <property type="nucleotide sequence ID" value="NZ_BAABIE010000003.1"/>
</dbReference>
<dbReference type="PANTHER" id="PTHR46796:SF15">
    <property type="entry name" value="BLL1074 PROTEIN"/>
    <property type="match status" value="1"/>
</dbReference>
<dbReference type="EMBL" id="BAABIE010000003">
    <property type="protein sequence ID" value="GAA4742423.1"/>
    <property type="molecule type" value="Genomic_DNA"/>
</dbReference>
<comment type="caution">
    <text evidence="5">The sequence shown here is derived from an EMBL/GenBank/DDBJ whole genome shotgun (WGS) entry which is preliminary data.</text>
</comment>
<evidence type="ECO:0000256" key="1">
    <source>
        <dbReference type="ARBA" id="ARBA00023015"/>
    </source>
</evidence>
<dbReference type="InterPro" id="IPR050204">
    <property type="entry name" value="AraC_XylS_family_regulators"/>
</dbReference>
<evidence type="ECO:0000256" key="3">
    <source>
        <dbReference type="ARBA" id="ARBA00023163"/>
    </source>
</evidence>
<dbReference type="InterPro" id="IPR018060">
    <property type="entry name" value="HTH_AraC"/>
</dbReference>
<dbReference type="Proteomes" id="UP001500822">
    <property type="component" value="Unassembled WGS sequence"/>
</dbReference>
<name>A0ABP8YZS4_9ACTN</name>
<proteinExistence type="predicted"/>
<feature type="domain" description="HTH araC/xylS-type" evidence="4">
    <location>
        <begin position="163"/>
        <end position="263"/>
    </location>
</feature>
<dbReference type="Pfam" id="PF12833">
    <property type="entry name" value="HTH_18"/>
    <property type="match status" value="1"/>
</dbReference>
<evidence type="ECO:0000256" key="2">
    <source>
        <dbReference type="ARBA" id="ARBA00023125"/>
    </source>
</evidence>
<gene>
    <name evidence="5" type="ORF">GCM10023217_08550</name>
</gene>
<dbReference type="SMART" id="SM00342">
    <property type="entry name" value="HTH_ARAC"/>
    <property type="match status" value="1"/>
</dbReference>
<sequence length="272" mass="28622">MELRHLRRLSGTTITPYRILGAAPGTHLGLPSPTVTLIVDLGRGLTLSTDTEAPRTFDVAVGGMHPRPVVIHHDGSQVGVQLALPPHAVRALLGVRAGDVYSANLPLEALRPGLARRLHDGLGALADLPSDAVDDDSAVAQRRVTVALLADALSGPHPDVPVDPDAEHVWARLAATRGRVTVAQLVEESGWSARKLTASFHAEYGLGIKAAARLFRFDHALAALSAGVPLAETAAACGYADQAHLSREFTAHSGLPPRALLRRRAAEFADAA</sequence>
<keyword evidence="1" id="KW-0805">Transcription regulation</keyword>
<organism evidence="5 6">
    <name type="scientific">Gordonia alkaliphila</name>
    <dbReference type="NCBI Taxonomy" id="1053547"/>
    <lineage>
        <taxon>Bacteria</taxon>
        <taxon>Bacillati</taxon>
        <taxon>Actinomycetota</taxon>
        <taxon>Actinomycetes</taxon>
        <taxon>Mycobacteriales</taxon>
        <taxon>Gordoniaceae</taxon>
        <taxon>Gordonia</taxon>
    </lineage>
</organism>
<reference evidence="6" key="1">
    <citation type="journal article" date="2019" name="Int. J. Syst. Evol. Microbiol.">
        <title>The Global Catalogue of Microorganisms (GCM) 10K type strain sequencing project: providing services to taxonomists for standard genome sequencing and annotation.</title>
        <authorList>
            <consortium name="The Broad Institute Genomics Platform"/>
            <consortium name="The Broad Institute Genome Sequencing Center for Infectious Disease"/>
            <person name="Wu L."/>
            <person name="Ma J."/>
        </authorList>
    </citation>
    <scope>NUCLEOTIDE SEQUENCE [LARGE SCALE GENOMIC DNA]</scope>
    <source>
        <strain evidence="6">JCM 18077</strain>
    </source>
</reference>
<dbReference type="PANTHER" id="PTHR46796">
    <property type="entry name" value="HTH-TYPE TRANSCRIPTIONAL ACTIVATOR RHAS-RELATED"/>
    <property type="match status" value="1"/>
</dbReference>
<dbReference type="Gene3D" id="1.10.10.60">
    <property type="entry name" value="Homeodomain-like"/>
    <property type="match status" value="1"/>
</dbReference>